<reference evidence="18 19" key="1">
    <citation type="submission" date="2010-05" db="EMBL/GenBank/DDBJ databases">
        <title>The Genome Sequence of Thecamonas trahens ATCC 50062.</title>
        <authorList>
            <consortium name="The Broad Institute Genome Sequencing Platform"/>
            <person name="Russ C."/>
            <person name="Cuomo C."/>
            <person name="Shea T."/>
            <person name="Young S.K."/>
            <person name="Zeng Q."/>
            <person name="Koehrsen M."/>
            <person name="Haas B."/>
            <person name="Borodovsky M."/>
            <person name="Guigo R."/>
            <person name="Alvarado L."/>
            <person name="Berlin A."/>
            <person name="Bochicchio J."/>
            <person name="Borenstein D."/>
            <person name="Chapman S."/>
            <person name="Chen Z."/>
            <person name="Freedman E."/>
            <person name="Gellesch M."/>
            <person name="Goldberg J."/>
            <person name="Griggs A."/>
            <person name="Gujja S."/>
            <person name="Heilman E."/>
            <person name="Heiman D."/>
            <person name="Hepburn T."/>
            <person name="Howarth C."/>
            <person name="Jen D."/>
            <person name="Larson L."/>
            <person name="Mehta T."/>
            <person name="Park D."/>
            <person name="Pearson M."/>
            <person name="Roberts A."/>
            <person name="Saif S."/>
            <person name="Shenoy N."/>
            <person name="Sisk P."/>
            <person name="Stolte C."/>
            <person name="Sykes S."/>
            <person name="Thomson T."/>
            <person name="Walk T."/>
            <person name="White J."/>
            <person name="Yandava C."/>
            <person name="Burger G."/>
            <person name="Gray M.W."/>
            <person name="Holland P.W.H."/>
            <person name="King N."/>
            <person name="Lang F.B.F."/>
            <person name="Roger A.J."/>
            <person name="Ruiz-Trillo I."/>
            <person name="Lander E."/>
            <person name="Nusbaum C."/>
        </authorList>
    </citation>
    <scope>NUCLEOTIDE SEQUENCE [LARGE SCALE GENOMIC DNA]</scope>
    <source>
        <strain evidence="18 19">ATCC 50062</strain>
    </source>
</reference>
<evidence type="ECO:0000256" key="6">
    <source>
        <dbReference type="ARBA" id="ARBA00022679"/>
    </source>
</evidence>
<evidence type="ECO:0000256" key="13">
    <source>
        <dbReference type="ARBA" id="ARBA00023211"/>
    </source>
</evidence>
<proteinExistence type="inferred from homology"/>
<gene>
    <name evidence="18" type="ORF">AMSG_06369</name>
</gene>
<dbReference type="InterPro" id="IPR052261">
    <property type="entry name" value="Glycosyltransferase_13"/>
</dbReference>
<evidence type="ECO:0000256" key="15">
    <source>
        <dbReference type="ARBA" id="ARBA00041712"/>
    </source>
</evidence>
<organism evidence="18 19">
    <name type="scientific">Thecamonas trahens ATCC 50062</name>
    <dbReference type="NCBI Taxonomy" id="461836"/>
    <lineage>
        <taxon>Eukaryota</taxon>
        <taxon>Apusozoa</taxon>
        <taxon>Apusomonadida</taxon>
        <taxon>Apusomonadidae</taxon>
        <taxon>Thecamonas</taxon>
    </lineage>
</organism>
<comment type="catalytic activity">
    <reaction evidence="16">
        <text>N(4)-(alpha-D-Man-(1-&gt;3)-[alpha-D-Man-(1-&gt;3)-[alpha-D-Man-(1-&gt;6)]-alpha-D-Man-(1-&gt;6)]-beta-D-Man-(1-&gt;4)-beta-D-GlcNAc-(1-&gt;4)-beta-D-GlcNAc)-L-asparaginyl-[protein] (N-glucan mannose isomer 5A1,2) + UDP-N-acetyl-alpha-D-glucosamine = N(4)-{beta-D-GlcNAc-(1-&gt;2)-alpha-D-Man-(1-&gt;3)-[alpha-D-Man-(1-&gt;3)-[alpha-D-Man-(1-&gt;6)]-alpha-D-Man-(1-&gt;6)]-beta-D-Man-(1-&gt;4)-beta-D-GlcNAc-(1-&gt;4)-beta-D-GlcNAc}-L-asparaginyl-[protein] + UDP + H(+)</text>
        <dbReference type="Rhea" id="RHEA:11456"/>
        <dbReference type="Rhea" id="RHEA-COMP:14367"/>
        <dbReference type="Rhea" id="RHEA-COMP:14368"/>
        <dbReference type="ChEBI" id="CHEBI:15378"/>
        <dbReference type="ChEBI" id="CHEBI:57705"/>
        <dbReference type="ChEBI" id="CHEBI:58223"/>
        <dbReference type="ChEBI" id="CHEBI:59087"/>
        <dbReference type="ChEBI" id="CHEBI:60625"/>
        <dbReference type="EC" id="2.4.1.101"/>
    </reaction>
</comment>
<dbReference type="PANTHER" id="PTHR10468:SF0">
    <property type="entry name" value="ALPHA-1,3-MANNOSYL-GLYCOPROTEIN 2-BETA-N-ACETYLGLUCOSAMINYLTRANSFERASE"/>
    <property type="match status" value="1"/>
</dbReference>
<evidence type="ECO:0000256" key="17">
    <source>
        <dbReference type="SAM" id="Phobius"/>
    </source>
</evidence>
<dbReference type="RefSeq" id="XP_013757052.1">
    <property type="nucleotide sequence ID" value="XM_013901598.1"/>
</dbReference>
<dbReference type="InterPro" id="IPR004139">
    <property type="entry name" value="Glyco_trans_13"/>
</dbReference>
<evidence type="ECO:0000313" key="18">
    <source>
        <dbReference type="EMBL" id="KNC50219.1"/>
    </source>
</evidence>
<comment type="cofactor">
    <cofactor evidence="1">
        <name>Mn(2+)</name>
        <dbReference type="ChEBI" id="CHEBI:29035"/>
    </cofactor>
</comment>
<keyword evidence="10 17" id="KW-1133">Transmembrane helix</keyword>
<dbReference type="InterPro" id="IPR029044">
    <property type="entry name" value="Nucleotide-diphossugar_trans"/>
</dbReference>
<dbReference type="EMBL" id="GL349460">
    <property type="protein sequence ID" value="KNC50219.1"/>
    <property type="molecule type" value="Genomic_DNA"/>
</dbReference>
<evidence type="ECO:0000256" key="5">
    <source>
        <dbReference type="ARBA" id="ARBA00022676"/>
    </source>
</evidence>
<comment type="subcellular location">
    <subcellularLocation>
        <location evidence="2">Golgi apparatus membrane</location>
        <topology evidence="2">Single-pass type II membrane protein</topology>
    </subcellularLocation>
</comment>
<comment type="pathway">
    <text evidence="3">Protein modification; protein glycosylation.</text>
</comment>
<evidence type="ECO:0000256" key="3">
    <source>
        <dbReference type="ARBA" id="ARBA00004922"/>
    </source>
</evidence>
<accession>A0A0L0DD09</accession>
<dbReference type="GO" id="GO:0000139">
    <property type="term" value="C:Golgi membrane"/>
    <property type="evidence" value="ECO:0007669"/>
    <property type="project" value="UniProtKB-SubCell"/>
</dbReference>
<dbReference type="OMA" id="SHLVEYR"/>
<comment type="similarity">
    <text evidence="4">Belongs to the glycosyltransferase 13 family.</text>
</comment>
<dbReference type="eggNOG" id="KOG1413">
    <property type="taxonomic scope" value="Eukaryota"/>
</dbReference>
<dbReference type="Gene3D" id="3.90.550.10">
    <property type="entry name" value="Spore Coat Polysaccharide Biosynthesis Protein SpsA, Chain A"/>
    <property type="match status" value="1"/>
</dbReference>
<evidence type="ECO:0000256" key="2">
    <source>
        <dbReference type="ARBA" id="ARBA00004323"/>
    </source>
</evidence>
<dbReference type="SUPFAM" id="SSF53448">
    <property type="entry name" value="Nucleotide-diphospho-sugar transferases"/>
    <property type="match status" value="1"/>
</dbReference>
<dbReference type="STRING" id="461836.A0A0L0DD09"/>
<dbReference type="FunFam" id="3.90.550.10:FF:000252">
    <property type="entry name" value="Protein O-linked-mannose beta-1,2-N-acetylglucosaminyltransferase 1"/>
    <property type="match status" value="1"/>
</dbReference>
<evidence type="ECO:0000256" key="14">
    <source>
        <dbReference type="ARBA" id="ARBA00038949"/>
    </source>
</evidence>
<feature type="transmembrane region" description="Helical" evidence="17">
    <location>
        <begin position="24"/>
        <end position="44"/>
    </location>
</feature>
<evidence type="ECO:0000256" key="7">
    <source>
        <dbReference type="ARBA" id="ARBA00022692"/>
    </source>
</evidence>
<evidence type="ECO:0000256" key="1">
    <source>
        <dbReference type="ARBA" id="ARBA00001936"/>
    </source>
</evidence>
<dbReference type="PANTHER" id="PTHR10468">
    <property type="entry name" value="PROTEIN O-LINKED-MANNOSE BETA-1,2-N-ACETYLGLUCOSAMINYLTRANSFERASE 1/ALPHA-1,3-MANNOSYL-GLYCOPROTEIN 2-BETA-N-ACETYLGLUCOSAMINYLTRANSFERASE"/>
    <property type="match status" value="1"/>
</dbReference>
<dbReference type="Proteomes" id="UP000054408">
    <property type="component" value="Unassembled WGS sequence"/>
</dbReference>
<evidence type="ECO:0000256" key="9">
    <source>
        <dbReference type="ARBA" id="ARBA00022968"/>
    </source>
</evidence>
<evidence type="ECO:0000256" key="12">
    <source>
        <dbReference type="ARBA" id="ARBA00023136"/>
    </source>
</evidence>
<keyword evidence="7 17" id="KW-0812">Transmembrane</keyword>
<keyword evidence="9" id="KW-0735">Signal-anchor</keyword>
<keyword evidence="11" id="KW-0333">Golgi apparatus</keyword>
<evidence type="ECO:0000256" key="16">
    <source>
        <dbReference type="ARBA" id="ARBA00049421"/>
    </source>
</evidence>
<dbReference type="EC" id="2.4.1.101" evidence="14"/>
<dbReference type="GeneID" id="25565541"/>
<dbReference type="Pfam" id="PF03071">
    <property type="entry name" value="GNT-I"/>
    <property type="match status" value="1"/>
</dbReference>
<name>A0A0L0DD09_THETB</name>
<evidence type="ECO:0000256" key="4">
    <source>
        <dbReference type="ARBA" id="ARBA00006492"/>
    </source>
</evidence>
<sequence>MLGRRTHGATQQCDLPLVGRVPRAAVVVALVALAVVLAGANWALSREAGHLLHMAELEASIEAYRTRSATLEAKLDSELAVLAALDLRVTALAKAAPSVAASRPAPPGRGASAGGGTTIPLVVMACDRTEYLKRTLDKVVDIVPPSDTNDAVIFPLFVSQDCRDSPRASAVEDLVASYGRFTLLTNDNPDRPRSKPGENIKYYFIAQHFQFALTQLFDVYGYTQVVLIEEDLEVAPDFFEYMAAALPVLRADPSLYCVSAYNDNGKPNVVADPRAVERTDMFPGLGWMLTRELWAELGRANWAKGYWDDWLREPAQRKKRSCIRPQVSRTKTFGEKGTSVGQFYSNHLAHIKLNDKPVDWRAEDLSYLLKDEYDGALDAKLAAATPLSLPDFKALDAKAGADGRLPGTAYKLTYPAAELLFPAPRITAW</sequence>
<evidence type="ECO:0000313" key="19">
    <source>
        <dbReference type="Proteomes" id="UP000054408"/>
    </source>
</evidence>
<dbReference type="UniPathway" id="UPA00378"/>
<dbReference type="GO" id="GO:0046872">
    <property type="term" value="F:metal ion binding"/>
    <property type="evidence" value="ECO:0007669"/>
    <property type="project" value="UniProtKB-KW"/>
</dbReference>
<keyword evidence="8" id="KW-0479">Metal-binding</keyword>
<keyword evidence="13" id="KW-0464">Manganese</keyword>
<keyword evidence="6 18" id="KW-0808">Transferase</keyword>
<dbReference type="GO" id="GO:0003827">
    <property type="term" value="F:alpha-1,3-mannosylglycoprotein 2-beta-N-acetylglucosaminyltransferase activity"/>
    <property type="evidence" value="ECO:0007669"/>
    <property type="project" value="UniProtKB-EC"/>
</dbReference>
<dbReference type="OrthoDB" id="440755at2759"/>
<evidence type="ECO:0000256" key="8">
    <source>
        <dbReference type="ARBA" id="ARBA00022723"/>
    </source>
</evidence>
<dbReference type="AlphaFoldDB" id="A0A0L0DD09"/>
<keyword evidence="5 18" id="KW-0328">Glycosyltransferase</keyword>
<keyword evidence="19" id="KW-1185">Reference proteome</keyword>
<evidence type="ECO:0000256" key="10">
    <source>
        <dbReference type="ARBA" id="ARBA00022989"/>
    </source>
</evidence>
<protein>
    <recommendedName>
        <fullName evidence="14">alpha-1,3-mannosyl-glycoprotein 2-beta-N-acetylglucosaminyltransferase</fullName>
        <ecNumber evidence="14">2.4.1.101</ecNumber>
    </recommendedName>
    <alternativeName>
        <fullName evidence="15">N-glycosyl-oligosaccharide-glycoprotein N-acetylglucosaminyltransferase I</fullName>
    </alternativeName>
</protein>
<keyword evidence="12 17" id="KW-0472">Membrane</keyword>
<evidence type="ECO:0000256" key="11">
    <source>
        <dbReference type="ARBA" id="ARBA00023034"/>
    </source>
</evidence>